<name>A0ABF7PVQ9_BORT9</name>
<reference evidence="2" key="1">
    <citation type="submission" date="2004-12" db="EMBL/GenBank/DDBJ databases">
        <title>The genome sequence of Borrelia hermsii and Borrelia turicatae: comparative analysis of two agents of endemic N. America relapsing fever.</title>
        <authorList>
            <person name="Porcella S.F."/>
            <person name="Raffel S.J."/>
            <person name="Schrumpf M.E."/>
            <person name="Montgomery B."/>
            <person name="Smith T."/>
            <person name="Schwan T.G."/>
        </authorList>
    </citation>
    <scope>NUCLEOTIDE SEQUENCE [LARGE SCALE GENOMIC DNA]</scope>
    <source>
        <strain evidence="2">91E135</strain>
    </source>
</reference>
<dbReference type="Proteomes" id="UP000001205">
    <property type="component" value="Chromosome"/>
</dbReference>
<keyword evidence="2" id="KW-1185">Reference proteome</keyword>
<gene>
    <name evidence="1" type="ordered locus">BT0429</name>
</gene>
<evidence type="ECO:0000313" key="2">
    <source>
        <dbReference type="Proteomes" id="UP000001205"/>
    </source>
</evidence>
<dbReference type="AlphaFoldDB" id="A0ABF7PVQ9"/>
<dbReference type="InterPro" id="IPR016193">
    <property type="entry name" value="Cytidine_deaminase-like"/>
</dbReference>
<dbReference type="Pfam" id="PF08973">
    <property type="entry name" value="TM1506"/>
    <property type="match status" value="1"/>
</dbReference>
<sequence length="132" mass="15126">MLEMISGLNPTLKLFKEHRILYSNMERGLKPLLEVDNFINKYIQNKEGLEIYDKVVGKAAAVIIYNIGLQNVQAGVISQPAKDFLESRGIRVTFKRLVEKINDKTENLIESLENPEEVYKYLIKRGIIVSNS</sequence>
<accession>A0ABF7PVQ9</accession>
<dbReference type="EMBL" id="CP000049">
    <property type="protein sequence ID" value="AAX17757.1"/>
    <property type="molecule type" value="Genomic_DNA"/>
</dbReference>
<dbReference type="KEGG" id="btu:BT0429"/>
<dbReference type="InterPro" id="IPR015067">
    <property type="entry name" value="DUF1893_TM1506-like"/>
</dbReference>
<evidence type="ECO:0000313" key="1">
    <source>
        <dbReference type="EMBL" id="AAX17757.1"/>
    </source>
</evidence>
<dbReference type="SUPFAM" id="SSF53927">
    <property type="entry name" value="Cytidine deaminase-like"/>
    <property type="match status" value="1"/>
</dbReference>
<proteinExistence type="predicted"/>
<organism evidence="1 2">
    <name type="scientific">Borrelia turicatae (strain 91E135)</name>
    <dbReference type="NCBI Taxonomy" id="314724"/>
    <lineage>
        <taxon>Bacteria</taxon>
        <taxon>Pseudomonadati</taxon>
        <taxon>Spirochaetota</taxon>
        <taxon>Spirochaetia</taxon>
        <taxon>Spirochaetales</taxon>
        <taxon>Borreliaceae</taxon>
        <taxon>Borrelia</taxon>
    </lineage>
</organism>
<protein>
    <recommendedName>
        <fullName evidence="3">DUF1893 domain-containing protein</fullName>
    </recommendedName>
</protein>
<evidence type="ECO:0008006" key="3">
    <source>
        <dbReference type="Google" id="ProtNLM"/>
    </source>
</evidence>
<dbReference type="Gene3D" id="3.40.140.30">
    <property type="entry name" value="Hypothetical protein TM1506"/>
    <property type="match status" value="1"/>
</dbReference>
<dbReference type="InterPro" id="IPR037081">
    <property type="entry name" value="Hyp_TM1506"/>
</dbReference>